<organism evidence="5">
    <name type="scientific">marine metagenome</name>
    <dbReference type="NCBI Taxonomy" id="408172"/>
    <lineage>
        <taxon>unclassified sequences</taxon>
        <taxon>metagenomes</taxon>
        <taxon>ecological metagenomes</taxon>
    </lineage>
</organism>
<dbReference type="GO" id="GO:0000166">
    <property type="term" value="F:nucleotide binding"/>
    <property type="evidence" value="ECO:0007669"/>
    <property type="project" value="InterPro"/>
</dbReference>
<dbReference type="Pfam" id="PF22725">
    <property type="entry name" value="GFO_IDH_MocA_C3"/>
    <property type="match status" value="1"/>
</dbReference>
<dbReference type="SUPFAM" id="SSF51735">
    <property type="entry name" value="NAD(P)-binding Rossmann-fold domains"/>
    <property type="match status" value="1"/>
</dbReference>
<dbReference type="InterPro" id="IPR000683">
    <property type="entry name" value="Gfo/Idh/MocA-like_OxRdtase_N"/>
</dbReference>
<dbReference type="GO" id="GO:0016491">
    <property type="term" value="F:oxidoreductase activity"/>
    <property type="evidence" value="ECO:0007669"/>
    <property type="project" value="UniProtKB-KW"/>
</dbReference>
<gene>
    <name evidence="5" type="ORF">METZ01_LOCUS330442</name>
</gene>
<sequence length="319" mass="36358">VKKINIAIWGLGRHSTSRIIPALSCIEEISIVGVCSRNPESVAKCALEFDCAGWTDSSEMLNNTEVDIVYIATPIGVHAEQAEQALKAGKHVWSEKPLTCNYEDTKFLVNLAKQNKKMLTEGFMFLHHPQFKKIRDSIQDKKYGQVHSIICRFGIPNMEKPGFRNDPKLCGGAFWDVASYTVSAVLELFPDENVEVLFSELSSRKNSKVDTEGRVLLRFSGGTTAYLEWATEVAYKNEIDLWSDKNSIFTKKIFSKPESYQPIYRIDDTKGNESLINGLKSEQFIEMFRDYYSMYDSTLNINKESEKIMRRAKVMDKIV</sequence>
<protein>
    <submittedName>
        <fullName evidence="5">Uncharacterized protein</fullName>
    </submittedName>
</protein>
<dbReference type="PANTHER" id="PTHR22604:SF105">
    <property type="entry name" value="TRANS-1,2-DIHYDROBENZENE-1,2-DIOL DEHYDROGENASE"/>
    <property type="match status" value="1"/>
</dbReference>
<dbReference type="Pfam" id="PF01408">
    <property type="entry name" value="GFO_IDH_MocA"/>
    <property type="match status" value="1"/>
</dbReference>
<accession>A0A382PY91</accession>
<keyword evidence="2" id="KW-0560">Oxidoreductase</keyword>
<evidence type="ECO:0000313" key="5">
    <source>
        <dbReference type="EMBL" id="SVC77588.1"/>
    </source>
</evidence>
<feature type="non-terminal residue" evidence="5">
    <location>
        <position position="1"/>
    </location>
</feature>
<comment type="similarity">
    <text evidence="1">Belongs to the Gfo/Idh/MocA family.</text>
</comment>
<evidence type="ECO:0000256" key="2">
    <source>
        <dbReference type="ARBA" id="ARBA00023002"/>
    </source>
</evidence>
<proteinExistence type="inferred from homology"/>
<feature type="non-terminal residue" evidence="5">
    <location>
        <position position="319"/>
    </location>
</feature>
<evidence type="ECO:0000256" key="1">
    <source>
        <dbReference type="ARBA" id="ARBA00010928"/>
    </source>
</evidence>
<name>A0A382PY91_9ZZZZ</name>
<dbReference type="Gene3D" id="3.30.360.10">
    <property type="entry name" value="Dihydrodipicolinate Reductase, domain 2"/>
    <property type="match status" value="1"/>
</dbReference>
<dbReference type="InterPro" id="IPR036291">
    <property type="entry name" value="NAD(P)-bd_dom_sf"/>
</dbReference>
<evidence type="ECO:0000259" key="4">
    <source>
        <dbReference type="Pfam" id="PF22725"/>
    </source>
</evidence>
<feature type="domain" description="Gfo/Idh/MocA-like oxidoreductase N-terminal" evidence="3">
    <location>
        <begin position="4"/>
        <end position="123"/>
    </location>
</feature>
<reference evidence="5" key="1">
    <citation type="submission" date="2018-05" db="EMBL/GenBank/DDBJ databases">
        <authorList>
            <person name="Lanie J.A."/>
            <person name="Ng W.-L."/>
            <person name="Kazmierczak K.M."/>
            <person name="Andrzejewski T.M."/>
            <person name="Davidsen T.M."/>
            <person name="Wayne K.J."/>
            <person name="Tettelin H."/>
            <person name="Glass J.I."/>
            <person name="Rusch D."/>
            <person name="Podicherti R."/>
            <person name="Tsui H.-C.T."/>
            <person name="Winkler M.E."/>
        </authorList>
    </citation>
    <scope>NUCLEOTIDE SEQUENCE</scope>
</reference>
<dbReference type="SUPFAM" id="SSF55347">
    <property type="entry name" value="Glyceraldehyde-3-phosphate dehydrogenase-like, C-terminal domain"/>
    <property type="match status" value="1"/>
</dbReference>
<dbReference type="PANTHER" id="PTHR22604">
    <property type="entry name" value="OXIDOREDUCTASES"/>
    <property type="match status" value="1"/>
</dbReference>
<evidence type="ECO:0000259" key="3">
    <source>
        <dbReference type="Pfam" id="PF01408"/>
    </source>
</evidence>
<dbReference type="InterPro" id="IPR055170">
    <property type="entry name" value="GFO_IDH_MocA-like_dom"/>
</dbReference>
<dbReference type="Gene3D" id="3.40.50.720">
    <property type="entry name" value="NAD(P)-binding Rossmann-like Domain"/>
    <property type="match status" value="1"/>
</dbReference>
<dbReference type="EMBL" id="UINC01110228">
    <property type="protein sequence ID" value="SVC77588.1"/>
    <property type="molecule type" value="Genomic_DNA"/>
</dbReference>
<dbReference type="InterPro" id="IPR050984">
    <property type="entry name" value="Gfo/Idh/MocA_domain"/>
</dbReference>
<dbReference type="AlphaFoldDB" id="A0A382PY91"/>
<feature type="domain" description="GFO/IDH/MocA-like oxidoreductase" evidence="4">
    <location>
        <begin position="131"/>
        <end position="242"/>
    </location>
</feature>